<evidence type="ECO:0000313" key="3">
    <source>
        <dbReference type="EMBL" id="HJD41536.1"/>
    </source>
</evidence>
<keyword evidence="1" id="KW-0472">Membrane</keyword>
<feature type="transmembrane region" description="Helical" evidence="1">
    <location>
        <begin position="85"/>
        <end position="103"/>
    </location>
</feature>
<dbReference type="Pfam" id="PF02517">
    <property type="entry name" value="Rce1-like"/>
    <property type="match status" value="1"/>
</dbReference>
<keyword evidence="3" id="KW-0482">Metalloprotease</keyword>
<keyword evidence="1" id="KW-1133">Transmembrane helix</keyword>
<feature type="transmembrane region" description="Helical" evidence="1">
    <location>
        <begin position="162"/>
        <end position="179"/>
    </location>
</feature>
<reference evidence="3" key="1">
    <citation type="journal article" date="2021" name="PeerJ">
        <title>Extensive microbial diversity within the chicken gut microbiome revealed by metagenomics and culture.</title>
        <authorList>
            <person name="Gilroy R."/>
            <person name="Ravi A."/>
            <person name="Getino M."/>
            <person name="Pursley I."/>
            <person name="Horton D.L."/>
            <person name="Alikhan N.F."/>
            <person name="Baker D."/>
            <person name="Gharbi K."/>
            <person name="Hall N."/>
            <person name="Watson M."/>
            <person name="Adriaenssens E.M."/>
            <person name="Foster-Nyarko E."/>
            <person name="Jarju S."/>
            <person name="Secka A."/>
            <person name="Antonio M."/>
            <person name="Oren A."/>
            <person name="Chaudhuri R.R."/>
            <person name="La Ragione R."/>
            <person name="Hildebrand F."/>
            <person name="Pallen M.J."/>
        </authorList>
    </citation>
    <scope>NUCLEOTIDE SEQUENCE</scope>
    <source>
        <strain evidence="3">ChiBcec15-3976</strain>
    </source>
</reference>
<dbReference type="GO" id="GO:0008237">
    <property type="term" value="F:metallopeptidase activity"/>
    <property type="evidence" value="ECO:0007669"/>
    <property type="project" value="UniProtKB-KW"/>
</dbReference>
<dbReference type="InterPro" id="IPR003675">
    <property type="entry name" value="Rce1/LyrA-like_dom"/>
</dbReference>
<dbReference type="InterPro" id="IPR052710">
    <property type="entry name" value="CAAX_protease"/>
</dbReference>
<dbReference type="PANTHER" id="PTHR36435">
    <property type="entry name" value="SLR1288 PROTEIN"/>
    <property type="match status" value="1"/>
</dbReference>
<dbReference type="Proteomes" id="UP000823909">
    <property type="component" value="Unassembled WGS sequence"/>
</dbReference>
<keyword evidence="3" id="KW-0378">Hydrolase</keyword>
<evidence type="ECO:0000259" key="2">
    <source>
        <dbReference type="Pfam" id="PF02517"/>
    </source>
</evidence>
<protein>
    <submittedName>
        <fullName evidence="3">CPBP family intramembrane metalloprotease</fullName>
    </submittedName>
</protein>
<name>A0A9D2U526_9FIRM</name>
<organism evidence="3 4">
    <name type="scientific">Candidatus Mediterraneibacter quadrami</name>
    <dbReference type="NCBI Taxonomy" id="2838684"/>
    <lineage>
        <taxon>Bacteria</taxon>
        <taxon>Bacillati</taxon>
        <taxon>Bacillota</taxon>
        <taxon>Clostridia</taxon>
        <taxon>Lachnospirales</taxon>
        <taxon>Lachnospiraceae</taxon>
        <taxon>Mediterraneibacter</taxon>
    </lineage>
</organism>
<dbReference type="GO" id="GO:0080120">
    <property type="term" value="P:CAAX-box protein maturation"/>
    <property type="evidence" value="ECO:0007669"/>
    <property type="project" value="UniProtKB-ARBA"/>
</dbReference>
<feature type="transmembrane region" description="Helical" evidence="1">
    <location>
        <begin position="271"/>
        <end position="291"/>
    </location>
</feature>
<feature type="transmembrane region" description="Helical" evidence="1">
    <location>
        <begin position="124"/>
        <end position="150"/>
    </location>
</feature>
<reference evidence="3" key="2">
    <citation type="submission" date="2021-04" db="EMBL/GenBank/DDBJ databases">
        <authorList>
            <person name="Gilroy R."/>
        </authorList>
    </citation>
    <scope>NUCLEOTIDE SEQUENCE</scope>
    <source>
        <strain evidence="3">ChiBcec15-3976</strain>
    </source>
</reference>
<dbReference type="EMBL" id="DWUU01000007">
    <property type="protein sequence ID" value="HJD41536.1"/>
    <property type="molecule type" value="Genomic_DNA"/>
</dbReference>
<sequence>MENKIYRKYPFWCLAGPLLGFLAIQGTVRFAIQFAIELPYALQAYAGIMRDASAGGAVSMEGILDAYLQAMEPALQLISAHRVEIAAAASLATVILTGILFAKDRKLEKKVGVILPEKAHAGRYWMLAVFGFAGSLAATCLMTMMQAAFYDSLYQQTSAETYSSPFVIQLICLGFAIPLAEEFMFRGVLYRRYRERQNFWYSAICSSILFSFMHVSVTQMFYTFLLGLMLAYVYEKFGSFCAPLALHIFVNTGSVIFTETGLFLLLVQDPVILAGATIGGAFICSVMFVLIQKTGGKDNYIR</sequence>
<feature type="transmembrane region" description="Helical" evidence="1">
    <location>
        <begin position="244"/>
        <end position="265"/>
    </location>
</feature>
<evidence type="ECO:0000313" key="4">
    <source>
        <dbReference type="Proteomes" id="UP000823909"/>
    </source>
</evidence>
<dbReference type="GO" id="GO:0004175">
    <property type="term" value="F:endopeptidase activity"/>
    <property type="evidence" value="ECO:0007669"/>
    <property type="project" value="UniProtKB-ARBA"/>
</dbReference>
<accession>A0A9D2U526</accession>
<dbReference type="AlphaFoldDB" id="A0A9D2U526"/>
<dbReference type="PANTHER" id="PTHR36435:SF1">
    <property type="entry name" value="CAAX AMINO TERMINAL PROTEASE FAMILY PROTEIN"/>
    <property type="match status" value="1"/>
</dbReference>
<comment type="caution">
    <text evidence="3">The sequence shown here is derived from an EMBL/GenBank/DDBJ whole genome shotgun (WGS) entry which is preliminary data.</text>
</comment>
<feature type="domain" description="CAAX prenyl protease 2/Lysostaphin resistance protein A-like" evidence="2">
    <location>
        <begin position="166"/>
        <end position="252"/>
    </location>
</feature>
<keyword evidence="3" id="KW-0645">Protease</keyword>
<gene>
    <name evidence="3" type="ORF">H9910_00790</name>
</gene>
<proteinExistence type="predicted"/>
<feature type="transmembrane region" description="Helical" evidence="1">
    <location>
        <begin position="12"/>
        <end position="32"/>
    </location>
</feature>
<keyword evidence="1" id="KW-0812">Transmembrane</keyword>
<evidence type="ECO:0000256" key="1">
    <source>
        <dbReference type="SAM" id="Phobius"/>
    </source>
</evidence>